<evidence type="ECO:0000256" key="2">
    <source>
        <dbReference type="ARBA" id="ARBA00022723"/>
    </source>
</evidence>
<organism evidence="6 7">
    <name type="scientific">Falsihalocynthiibacter arcticus</name>
    <dbReference type="NCBI Taxonomy" id="1579316"/>
    <lineage>
        <taxon>Bacteria</taxon>
        <taxon>Pseudomonadati</taxon>
        <taxon>Pseudomonadota</taxon>
        <taxon>Alphaproteobacteria</taxon>
        <taxon>Rhodobacterales</taxon>
        <taxon>Roseobacteraceae</taxon>
        <taxon>Falsihalocynthiibacter</taxon>
    </lineage>
</organism>
<dbReference type="GO" id="GO:0020037">
    <property type="term" value="F:heme binding"/>
    <property type="evidence" value="ECO:0007669"/>
    <property type="project" value="InterPro"/>
</dbReference>
<dbReference type="GO" id="GO:0046872">
    <property type="term" value="F:metal ion binding"/>
    <property type="evidence" value="ECO:0007669"/>
    <property type="project" value="UniProtKB-KW"/>
</dbReference>
<keyword evidence="2 4" id="KW-0479">Metal-binding</keyword>
<dbReference type="InterPro" id="IPR051459">
    <property type="entry name" value="Cytochrome_c-type_DH"/>
</dbReference>
<dbReference type="EMBL" id="CP014327">
    <property type="protein sequence ID" value="AML52733.1"/>
    <property type="molecule type" value="Genomic_DNA"/>
</dbReference>
<proteinExistence type="predicted"/>
<dbReference type="InterPro" id="IPR036909">
    <property type="entry name" value="Cyt_c-like_dom_sf"/>
</dbReference>
<dbReference type="Gene3D" id="1.10.760.10">
    <property type="entry name" value="Cytochrome c-like domain"/>
    <property type="match status" value="1"/>
</dbReference>
<feature type="domain" description="Cytochrome c" evidence="5">
    <location>
        <begin position="41"/>
        <end position="149"/>
    </location>
</feature>
<sequence>MASWGRKIASSGGILAVCVVAGLYITKPERLAPDALEGMIPSTENGARVFSAMGCASCHSAPLGVEYENDALGGGKRFPSPFGTFVAPNISSHPTAGIGTWTDLEIADAVLKGTSPTGEHYYPAFPYATFNKAKLQDIVDLIAHLRSLPAIDTPREAHDLGFPFNMRVSLGGWKLLFVNTDWVVTGDLTPQQEHGRYLVEAMGHCGECHTPRNVLGGSEKTLWLAGAPNPVGKGRIPNITPGEFNWSEADVVEYLTSGFTPEYDSAGGEMADVVENIAKLPSADREAIAAYLQIVPAHSSK</sequence>
<keyword evidence="1 4" id="KW-0349">Heme</keyword>
<dbReference type="OrthoDB" id="9811281at2"/>
<keyword evidence="6" id="KW-0418">Kinase</keyword>
<evidence type="ECO:0000313" key="7">
    <source>
        <dbReference type="Proteomes" id="UP000070371"/>
    </source>
</evidence>
<dbReference type="AlphaFoldDB" id="A0A126V366"/>
<evidence type="ECO:0000313" key="6">
    <source>
        <dbReference type="EMBL" id="AML52733.1"/>
    </source>
</evidence>
<gene>
    <name evidence="6" type="ORF">RC74_17005</name>
</gene>
<evidence type="ECO:0000256" key="4">
    <source>
        <dbReference type="PROSITE-ProRule" id="PRU00433"/>
    </source>
</evidence>
<protein>
    <submittedName>
        <fullName evidence="6">Diacylglycerol kinase</fullName>
    </submittedName>
</protein>
<keyword evidence="3 4" id="KW-0408">Iron</keyword>
<dbReference type="RefSeq" id="WP_052274986.1">
    <property type="nucleotide sequence ID" value="NZ_CP014327.1"/>
</dbReference>
<feature type="domain" description="Cytochrome c" evidence="5">
    <location>
        <begin position="190"/>
        <end position="296"/>
    </location>
</feature>
<evidence type="ECO:0000256" key="3">
    <source>
        <dbReference type="ARBA" id="ARBA00023004"/>
    </source>
</evidence>
<accession>A0A126V366</accession>
<reference evidence="6 7" key="1">
    <citation type="submission" date="2016-02" db="EMBL/GenBank/DDBJ databases">
        <title>Complete genome sequence of Halocynthiibacter arcticus PAMC 20958t from arctic marine sediment.</title>
        <authorList>
            <person name="Lee Y.M."/>
            <person name="Baek K."/>
            <person name="Lee H.K."/>
            <person name="Shin S.C."/>
        </authorList>
    </citation>
    <scope>NUCLEOTIDE SEQUENCE [LARGE SCALE GENOMIC DNA]</scope>
    <source>
        <strain evidence="6">PAMC 20958</strain>
    </source>
</reference>
<name>A0A126V366_9RHOB</name>
<dbReference type="PANTHER" id="PTHR35008">
    <property type="entry name" value="BLL4482 PROTEIN-RELATED"/>
    <property type="match status" value="1"/>
</dbReference>
<dbReference type="InterPro" id="IPR009056">
    <property type="entry name" value="Cyt_c-like_dom"/>
</dbReference>
<dbReference type="Pfam" id="PF00034">
    <property type="entry name" value="Cytochrom_C"/>
    <property type="match status" value="1"/>
</dbReference>
<keyword evidence="6" id="KW-0808">Transferase</keyword>
<dbReference type="STRING" id="1579316.RC74_17005"/>
<dbReference type="PROSITE" id="PS51007">
    <property type="entry name" value="CYTC"/>
    <property type="match status" value="2"/>
</dbReference>
<dbReference type="GO" id="GO:0009055">
    <property type="term" value="F:electron transfer activity"/>
    <property type="evidence" value="ECO:0007669"/>
    <property type="project" value="InterPro"/>
</dbReference>
<dbReference type="KEGG" id="hat:RC74_17005"/>
<dbReference type="Proteomes" id="UP000070371">
    <property type="component" value="Chromosome"/>
</dbReference>
<evidence type="ECO:0000256" key="1">
    <source>
        <dbReference type="ARBA" id="ARBA00022617"/>
    </source>
</evidence>
<evidence type="ECO:0000259" key="5">
    <source>
        <dbReference type="PROSITE" id="PS51007"/>
    </source>
</evidence>
<dbReference type="GO" id="GO:0016301">
    <property type="term" value="F:kinase activity"/>
    <property type="evidence" value="ECO:0007669"/>
    <property type="project" value="UniProtKB-KW"/>
</dbReference>
<dbReference type="SUPFAM" id="SSF46626">
    <property type="entry name" value="Cytochrome c"/>
    <property type="match status" value="2"/>
</dbReference>
<dbReference type="PANTHER" id="PTHR35008:SF8">
    <property type="entry name" value="ALCOHOL DEHYDROGENASE CYTOCHROME C SUBUNIT"/>
    <property type="match status" value="1"/>
</dbReference>
<keyword evidence="7" id="KW-1185">Reference proteome</keyword>